<name>A0AAN4YKY9_ASPOZ</name>
<feature type="signal peptide" evidence="1">
    <location>
        <begin position="1"/>
        <end position="26"/>
    </location>
</feature>
<proteinExistence type="predicted"/>
<dbReference type="Proteomes" id="UP001165205">
    <property type="component" value="Unassembled WGS sequence"/>
</dbReference>
<reference evidence="2" key="1">
    <citation type="submission" date="2023-04" db="EMBL/GenBank/DDBJ databases">
        <title>Aspergillus oryzae NBRC 4228.</title>
        <authorList>
            <person name="Ichikawa N."/>
            <person name="Sato H."/>
            <person name="Tonouchi N."/>
        </authorList>
    </citation>
    <scope>NUCLEOTIDE SEQUENCE</scope>
    <source>
        <strain evidence="2">NBRC 4228</strain>
    </source>
</reference>
<evidence type="ECO:0000313" key="2">
    <source>
        <dbReference type="EMBL" id="GMG32801.1"/>
    </source>
</evidence>
<gene>
    <name evidence="2" type="ORF">Aory04_000845000</name>
</gene>
<dbReference type="AlphaFoldDB" id="A0AAN4YKY9"/>
<dbReference type="EMBL" id="BSYA01000106">
    <property type="protein sequence ID" value="GMG32801.1"/>
    <property type="molecule type" value="Genomic_DNA"/>
</dbReference>
<protein>
    <submittedName>
        <fullName evidence="2">Unnamed protein product</fullName>
    </submittedName>
</protein>
<keyword evidence="1" id="KW-0732">Signal</keyword>
<evidence type="ECO:0000313" key="3">
    <source>
        <dbReference type="Proteomes" id="UP001165205"/>
    </source>
</evidence>
<feature type="chain" id="PRO_5042865156" evidence="1">
    <location>
        <begin position="27"/>
        <end position="107"/>
    </location>
</feature>
<evidence type="ECO:0000256" key="1">
    <source>
        <dbReference type="SAM" id="SignalP"/>
    </source>
</evidence>
<sequence length="107" mass="12326">MRRVFRLHKWIGYSLGLLFFHGLVTSLSISQADGTQVVGHSFSVSIIVPRNYARDVGFMLTILLNDGIQQYNNLIWEPTINRRSQLPSIDMTTIFKYRDDLQSADLH</sequence>
<comment type="caution">
    <text evidence="2">The sequence shown here is derived from an EMBL/GenBank/DDBJ whole genome shotgun (WGS) entry which is preliminary data.</text>
</comment>
<organism evidence="2 3">
    <name type="scientific">Aspergillus oryzae</name>
    <name type="common">Yellow koji mold</name>
    <dbReference type="NCBI Taxonomy" id="5062"/>
    <lineage>
        <taxon>Eukaryota</taxon>
        <taxon>Fungi</taxon>
        <taxon>Dikarya</taxon>
        <taxon>Ascomycota</taxon>
        <taxon>Pezizomycotina</taxon>
        <taxon>Eurotiomycetes</taxon>
        <taxon>Eurotiomycetidae</taxon>
        <taxon>Eurotiales</taxon>
        <taxon>Aspergillaceae</taxon>
        <taxon>Aspergillus</taxon>
        <taxon>Aspergillus subgen. Circumdati</taxon>
    </lineage>
</organism>
<accession>A0AAN4YKY9</accession>